<dbReference type="EMBL" id="CP045350">
    <property type="protein sequence ID" value="QFT25144.1"/>
    <property type="molecule type" value="Genomic_DNA"/>
</dbReference>
<keyword evidence="2" id="KW-0732">Signal</keyword>
<dbReference type="InterPro" id="IPR021727">
    <property type="entry name" value="DUF3299"/>
</dbReference>
<organism evidence="3 4">
    <name type="scientific">Vibrio aquimaris</name>
    <dbReference type="NCBI Taxonomy" id="2587862"/>
    <lineage>
        <taxon>Bacteria</taxon>
        <taxon>Pseudomonadati</taxon>
        <taxon>Pseudomonadota</taxon>
        <taxon>Gammaproteobacteria</taxon>
        <taxon>Vibrionales</taxon>
        <taxon>Vibrionaceae</taxon>
        <taxon>Vibrio</taxon>
    </lineage>
</organism>
<gene>
    <name evidence="3" type="ORF">FIV01_01595</name>
</gene>
<dbReference type="KEGG" id="vaq:FIV01_01595"/>
<name>A0A5P9CG09_9VIBR</name>
<dbReference type="Pfam" id="PF11736">
    <property type="entry name" value="DUF3299"/>
    <property type="match status" value="1"/>
</dbReference>
<feature type="compositionally biased region" description="Basic and acidic residues" evidence="1">
    <location>
        <begin position="42"/>
        <end position="51"/>
    </location>
</feature>
<evidence type="ECO:0000256" key="1">
    <source>
        <dbReference type="SAM" id="MobiDB-lite"/>
    </source>
</evidence>
<protein>
    <recommendedName>
        <fullName evidence="5">Lipoprotein</fullName>
    </recommendedName>
</protein>
<reference evidence="3 4" key="1">
    <citation type="submission" date="2019-10" db="EMBL/GenBank/DDBJ databases">
        <title>Complete genome sequence of Vibrio sp. strain THAF100, isolated from non-filtered water from the water column of tank 6 of a marine aquarium containing stony-coral fragments. Water maintained at 26 degree C.</title>
        <authorList>
            <person name="Ruckert C."/>
            <person name="Franco A."/>
            <person name="Kalinowski J."/>
            <person name="Glaeser S."/>
        </authorList>
    </citation>
    <scope>NUCLEOTIDE SEQUENCE [LARGE SCALE GENOMIC DNA]</scope>
    <source>
        <strain evidence="3 4">THAF100</strain>
    </source>
</reference>
<feature type="chain" id="PRO_5024874820" description="Lipoprotein" evidence="2">
    <location>
        <begin position="23"/>
        <end position="205"/>
    </location>
</feature>
<dbReference type="Proteomes" id="UP000326936">
    <property type="component" value="Chromosome"/>
</dbReference>
<dbReference type="RefSeq" id="WP_415846761.1">
    <property type="nucleotide sequence ID" value="NZ_CBCSDK010000017.1"/>
</dbReference>
<keyword evidence="4" id="KW-1185">Reference proteome</keyword>
<evidence type="ECO:0000313" key="3">
    <source>
        <dbReference type="EMBL" id="QFT25144.1"/>
    </source>
</evidence>
<proteinExistence type="predicted"/>
<accession>A0A5P9CG09</accession>
<dbReference type="AlphaFoldDB" id="A0A5P9CG09"/>
<dbReference type="Gene3D" id="2.40.50.870">
    <property type="entry name" value="Protein of unknown function (DUF3299)"/>
    <property type="match status" value="1"/>
</dbReference>
<feature type="region of interest" description="Disordered" evidence="1">
    <location>
        <begin position="27"/>
        <end position="59"/>
    </location>
</feature>
<sequence precursor="true">MKKQLFIPMILAVSLVTGLANANEEKAASVKQENTQTASKASAEKSQKAESKSTQIKAADNKKGDVLQLDWIDLIPKSERNQFNAQGMPVQNHSGSAAKQSLVGKVRQDLNGSSVKIPGFVIPLEGDANKVTEFLLVPYFGACIHVPPPPPNQIVYVKLPKGAPVQQLWDVIYVVGKLKTVTMSHDLAETGYMLEGTSIEEYDDY</sequence>
<evidence type="ECO:0008006" key="5">
    <source>
        <dbReference type="Google" id="ProtNLM"/>
    </source>
</evidence>
<evidence type="ECO:0000256" key="2">
    <source>
        <dbReference type="SAM" id="SignalP"/>
    </source>
</evidence>
<feature type="signal peptide" evidence="2">
    <location>
        <begin position="1"/>
        <end position="22"/>
    </location>
</feature>
<evidence type="ECO:0000313" key="4">
    <source>
        <dbReference type="Proteomes" id="UP000326936"/>
    </source>
</evidence>